<keyword evidence="3" id="KW-1185">Reference proteome</keyword>
<dbReference type="EMBL" id="KV425601">
    <property type="protein sequence ID" value="KZT21906.1"/>
    <property type="molecule type" value="Genomic_DNA"/>
</dbReference>
<organism evidence="2 3">
    <name type="scientific">Neolentinus lepideus HHB14362 ss-1</name>
    <dbReference type="NCBI Taxonomy" id="1314782"/>
    <lineage>
        <taxon>Eukaryota</taxon>
        <taxon>Fungi</taxon>
        <taxon>Dikarya</taxon>
        <taxon>Basidiomycota</taxon>
        <taxon>Agaricomycotina</taxon>
        <taxon>Agaricomycetes</taxon>
        <taxon>Gloeophyllales</taxon>
        <taxon>Gloeophyllaceae</taxon>
        <taxon>Neolentinus</taxon>
    </lineage>
</organism>
<evidence type="ECO:0000313" key="3">
    <source>
        <dbReference type="Proteomes" id="UP000076761"/>
    </source>
</evidence>
<evidence type="ECO:0000313" key="2">
    <source>
        <dbReference type="EMBL" id="KZT21906.1"/>
    </source>
</evidence>
<reference evidence="2 3" key="1">
    <citation type="journal article" date="2016" name="Mol. Biol. Evol.">
        <title>Comparative Genomics of Early-Diverging Mushroom-Forming Fungi Provides Insights into the Origins of Lignocellulose Decay Capabilities.</title>
        <authorList>
            <person name="Nagy L.G."/>
            <person name="Riley R."/>
            <person name="Tritt A."/>
            <person name="Adam C."/>
            <person name="Daum C."/>
            <person name="Floudas D."/>
            <person name="Sun H."/>
            <person name="Yadav J.S."/>
            <person name="Pangilinan J."/>
            <person name="Larsson K.H."/>
            <person name="Matsuura K."/>
            <person name="Barry K."/>
            <person name="Labutti K."/>
            <person name="Kuo R."/>
            <person name="Ohm R.A."/>
            <person name="Bhattacharya S.S."/>
            <person name="Shirouzu T."/>
            <person name="Yoshinaga Y."/>
            <person name="Martin F.M."/>
            <person name="Grigoriev I.V."/>
            <person name="Hibbett D.S."/>
        </authorList>
    </citation>
    <scope>NUCLEOTIDE SEQUENCE [LARGE SCALE GENOMIC DNA]</scope>
    <source>
        <strain evidence="2 3">HHB14362 ss-1</strain>
    </source>
</reference>
<proteinExistence type="predicted"/>
<accession>A0A165Q4H3</accession>
<protein>
    <submittedName>
        <fullName evidence="2">Uncharacterized protein</fullName>
    </submittedName>
</protein>
<feature type="region of interest" description="Disordered" evidence="1">
    <location>
        <begin position="1"/>
        <end position="39"/>
    </location>
</feature>
<feature type="compositionally biased region" description="Low complexity" evidence="1">
    <location>
        <begin position="108"/>
        <end position="118"/>
    </location>
</feature>
<dbReference type="InParanoid" id="A0A165Q4H3"/>
<dbReference type="Proteomes" id="UP000076761">
    <property type="component" value="Unassembled WGS sequence"/>
</dbReference>
<name>A0A165Q4H3_9AGAM</name>
<sequence>MAWMPNAASYVRKPTTRKDDCATTENSRRRVPIYNTSKSKPPRMLIEAVGDGAPGCNQVASQQQDVLREVDLNEPAHVVVPQRPRQRVTSFMSLGQAARQLEGSPAQTRSRTSSVVFSRPKNEDTDAFVAPKLVRTSPIVFDTAGFMGALSTAAQTNRPLETVCDPANRYTLSVGVISRHLEVWDMDEKDSIAWPVCIRLADLLSSLHRTQPPVDFLDIECRTVAHGRKLGGSKLEYMTSNSPRSLSGSLGGASQDPNHIHVEDNWRIIDTESERVVHIAKAGTEWTLGCWISIPMRLFASAETRMFRIQVRAMMGGMKKSMVISDPLVVSVSHLRMGKKRN</sequence>
<evidence type="ECO:0000256" key="1">
    <source>
        <dbReference type="SAM" id="MobiDB-lite"/>
    </source>
</evidence>
<dbReference type="AlphaFoldDB" id="A0A165Q4H3"/>
<gene>
    <name evidence="2" type="ORF">NEOLEDRAFT_713749</name>
</gene>
<feature type="region of interest" description="Disordered" evidence="1">
    <location>
        <begin position="98"/>
        <end position="118"/>
    </location>
</feature>
<dbReference type="OrthoDB" id="3059771at2759"/>